<dbReference type="EMBL" id="JAASQL010000002">
    <property type="protein sequence ID" value="NIJ45341.1"/>
    <property type="molecule type" value="Genomic_DNA"/>
</dbReference>
<proteinExistence type="inferred from homology"/>
<comment type="similarity">
    <text evidence="2">Belongs to the SusD family.</text>
</comment>
<dbReference type="Pfam" id="PF14322">
    <property type="entry name" value="SusD-like_3"/>
    <property type="match status" value="1"/>
</dbReference>
<comment type="caution">
    <text evidence="9">The sequence shown here is derived from an EMBL/GenBank/DDBJ whole genome shotgun (WGS) entry which is preliminary data.</text>
</comment>
<sequence>MKHIKINNIFIFFLFFSLLSCSDESLTELNPNSPVVSWESLKDTQKGLNSIYNSLLDESLLSIKNEAIRSDMGYPGYGRPVPDRIDAQVIYNQSYNSGTPYISAKWDAHYTTIYYANQVINGLNIIKPTLEETEIEDWESQMAQARFFRGLMHFYLHSLYNNGRIIIRDEIPNVETGFGKGLSSSEEVKAFFREDLMYAYEKLPESYPDNYLGSATKWAVATFLGKSHLYAEEYAQAKVYFNDVINNGGYELVEDTSLLFKTPGGEFNKESIFELAYNTEHRNDFTVWEAGKMSNQLSHESTANTGFYPPAWIVNEYKNEELDLADSRNFFTEVNPDGTTKDVLRPISLRASTMVAIVNDELSDYGTGKTKTPDAIKINNNGWGFGYYKKYLDFSNTDSRGSRSRGSNVIVLRLADVHLMLAECLIQEDDLEGALENINAVRYRWALQLLGKPNPKWPDSTFESDKDTDGNTDADYVEYTKETLMNRLMYVERPLELSVEGNADRWIDLRRWGKLKENYEKLSGEVFYLTSYTYDAHDKDTGFLTGSTTTKNNSEIVDVDPGATGLNIIDYEYDEAFINYNATLHDYYPIPLNEILRNPELN</sequence>
<evidence type="ECO:0008006" key="11">
    <source>
        <dbReference type="Google" id="ProtNLM"/>
    </source>
</evidence>
<evidence type="ECO:0000256" key="3">
    <source>
        <dbReference type="ARBA" id="ARBA00022729"/>
    </source>
</evidence>
<evidence type="ECO:0000313" key="10">
    <source>
        <dbReference type="Proteomes" id="UP000745859"/>
    </source>
</evidence>
<protein>
    <recommendedName>
        <fullName evidence="11">Starch-binding associating with outer membrane</fullName>
    </recommendedName>
</protein>
<feature type="signal peptide" evidence="6">
    <location>
        <begin position="1"/>
        <end position="22"/>
    </location>
</feature>
<dbReference type="PROSITE" id="PS51257">
    <property type="entry name" value="PROKAR_LIPOPROTEIN"/>
    <property type="match status" value="1"/>
</dbReference>
<dbReference type="SUPFAM" id="SSF48452">
    <property type="entry name" value="TPR-like"/>
    <property type="match status" value="1"/>
</dbReference>
<accession>A0ABX0UCZ3</accession>
<gene>
    <name evidence="9" type="ORF">FHR24_001809</name>
</gene>
<feature type="domain" description="RagB/SusD" evidence="7">
    <location>
        <begin position="269"/>
        <end position="601"/>
    </location>
</feature>
<comment type="subcellular location">
    <subcellularLocation>
        <location evidence="1">Cell outer membrane</location>
    </subcellularLocation>
</comment>
<dbReference type="Proteomes" id="UP000745859">
    <property type="component" value="Unassembled WGS sequence"/>
</dbReference>
<evidence type="ECO:0000256" key="6">
    <source>
        <dbReference type="SAM" id="SignalP"/>
    </source>
</evidence>
<dbReference type="InterPro" id="IPR033985">
    <property type="entry name" value="SusD-like_N"/>
</dbReference>
<dbReference type="Gene3D" id="1.25.40.390">
    <property type="match status" value="1"/>
</dbReference>
<evidence type="ECO:0000259" key="7">
    <source>
        <dbReference type="Pfam" id="PF07980"/>
    </source>
</evidence>
<feature type="domain" description="SusD-like N-terminal" evidence="8">
    <location>
        <begin position="89"/>
        <end position="226"/>
    </location>
</feature>
<keyword evidence="10" id="KW-1185">Reference proteome</keyword>
<evidence type="ECO:0000256" key="1">
    <source>
        <dbReference type="ARBA" id="ARBA00004442"/>
    </source>
</evidence>
<evidence type="ECO:0000256" key="5">
    <source>
        <dbReference type="ARBA" id="ARBA00023237"/>
    </source>
</evidence>
<dbReference type="InterPro" id="IPR012944">
    <property type="entry name" value="SusD_RagB_dom"/>
</dbReference>
<reference evidence="9 10" key="1">
    <citation type="submission" date="2020-03" db="EMBL/GenBank/DDBJ databases">
        <title>Genomic Encyclopedia of Type Strains, Phase IV (KMG-IV): sequencing the most valuable type-strain genomes for metagenomic binning, comparative biology and taxonomic classification.</title>
        <authorList>
            <person name="Goeker M."/>
        </authorList>
    </citation>
    <scope>NUCLEOTIDE SEQUENCE [LARGE SCALE GENOMIC DNA]</scope>
    <source>
        <strain evidence="9 10">DSM 101599</strain>
    </source>
</reference>
<keyword evidence="3 6" id="KW-0732">Signal</keyword>
<organism evidence="9 10">
    <name type="scientific">Wenyingzhuangia heitensis</name>
    <dbReference type="NCBI Taxonomy" id="1487859"/>
    <lineage>
        <taxon>Bacteria</taxon>
        <taxon>Pseudomonadati</taxon>
        <taxon>Bacteroidota</taxon>
        <taxon>Flavobacteriia</taxon>
        <taxon>Flavobacteriales</taxon>
        <taxon>Flavobacteriaceae</taxon>
        <taxon>Wenyingzhuangia</taxon>
    </lineage>
</organism>
<keyword evidence="4" id="KW-0472">Membrane</keyword>
<dbReference type="InterPro" id="IPR011990">
    <property type="entry name" value="TPR-like_helical_dom_sf"/>
</dbReference>
<keyword evidence="5" id="KW-0998">Cell outer membrane</keyword>
<feature type="chain" id="PRO_5045539183" description="Starch-binding associating with outer membrane" evidence="6">
    <location>
        <begin position="23"/>
        <end position="602"/>
    </location>
</feature>
<evidence type="ECO:0000256" key="4">
    <source>
        <dbReference type="ARBA" id="ARBA00023136"/>
    </source>
</evidence>
<dbReference type="Pfam" id="PF07980">
    <property type="entry name" value="SusD_RagB"/>
    <property type="match status" value="1"/>
</dbReference>
<dbReference type="RefSeq" id="WP_167187234.1">
    <property type="nucleotide sequence ID" value="NZ_JAASQL010000002.1"/>
</dbReference>
<evidence type="ECO:0000313" key="9">
    <source>
        <dbReference type="EMBL" id="NIJ45341.1"/>
    </source>
</evidence>
<name>A0ABX0UCZ3_9FLAO</name>
<evidence type="ECO:0000259" key="8">
    <source>
        <dbReference type="Pfam" id="PF14322"/>
    </source>
</evidence>
<evidence type="ECO:0000256" key="2">
    <source>
        <dbReference type="ARBA" id="ARBA00006275"/>
    </source>
</evidence>